<accession>A0A061SDK1</accession>
<gene>
    <name evidence="1" type="ORF">TSPGSL018_28201</name>
    <name evidence="2" type="ORF">TSPGSL018_9349</name>
</gene>
<organism evidence="2">
    <name type="scientific">Tetraselmis sp. GSL018</name>
    <dbReference type="NCBI Taxonomy" id="582737"/>
    <lineage>
        <taxon>Eukaryota</taxon>
        <taxon>Viridiplantae</taxon>
        <taxon>Chlorophyta</taxon>
        <taxon>core chlorophytes</taxon>
        <taxon>Chlorodendrophyceae</taxon>
        <taxon>Chlorodendrales</taxon>
        <taxon>Chlorodendraceae</taxon>
        <taxon>Tetraselmis</taxon>
    </lineage>
</organism>
<dbReference type="SUPFAM" id="SSF53474">
    <property type="entry name" value="alpha/beta-Hydrolases"/>
    <property type="match status" value="1"/>
</dbReference>
<dbReference type="Gene3D" id="3.40.50.1820">
    <property type="entry name" value="alpha/beta hydrolase"/>
    <property type="match status" value="1"/>
</dbReference>
<dbReference type="PANTHER" id="PTHR35128:SF1">
    <property type="entry name" value="SECRETION-REGULATING GUANINE NUCLEOTIDE EXCHANGE FACTOR"/>
    <property type="match status" value="1"/>
</dbReference>
<sequence length="382" mass="42326">MENMRIRLFSLAIHIATFTLVLVSIICSFEEELHFITDSESNINLNEVRLEPTFEVADDGQEYVWQLPASKVNGVILLAPGCHHAATDFWDKQRGCEDCIGLPEEKRIVRTALSRGYAVIAVSAGGRGFNPECWDVTFPTIDESSDISPTIFVLQTWLREKSLSHVPVYAIGASSGGAFVLVLALRFPFAAVCSQIMAAPPNVFRASNIGDAEEGRTWKYPPTLFVHMPRDSRTAARVKHGLSVLHKEKVPAKELRVMPKPLTPSFLSERITSMPKDTSAAIYAVLREAGTIDERGFLREDPRSPTSGWREALRALQGRPGLAGDSLAPDESPIAEELNVLYARHEIVSDFMQETLDWFEASLGSTLQAHAEHLAHQAHQEP</sequence>
<dbReference type="EMBL" id="GBEZ01004383">
    <property type="protein sequence ID" value="JAC80831.1"/>
    <property type="molecule type" value="Transcribed_RNA"/>
</dbReference>
<dbReference type="EMBL" id="GBEZ01026504">
    <property type="protein sequence ID" value="JAC60714.1"/>
    <property type="molecule type" value="Transcribed_RNA"/>
</dbReference>
<dbReference type="AlphaFoldDB" id="A0A061SDK1"/>
<name>A0A061SDK1_9CHLO</name>
<protein>
    <submittedName>
        <fullName evidence="2">Uncharacterized protein</fullName>
    </submittedName>
</protein>
<evidence type="ECO:0000313" key="2">
    <source>
        <dbReference type="EMBL" id="JAC80831.1"/>
    </source>
</evidence>
<proteinExistence type="predicted"/>
<dbReference type="InterPro" id="IPR029058">
    <property type="entry name" value="AB_hydrolase_fold"/>
</dbReference>
<evidence type="ECO:0000313" key="1">
    <source>
        <dbReference type="EMBL" id="JAC60714.1"/>
    </source>
</evidence>
<reference evidence="2" key="1">
    <citation type="submission" date="2014-05" db="EMBL/GenBank/DDBJ databases">
        <title>The transcriptome of the halophilic microalga Tetraselmis sp. GSL018 isolated from the Great Salt Lake, Utah.</title>
        <authorList>
            <person name="Jinkerson R.E."/>
            <person name="D'Adamo S."/>
            <person name="Posewitz M.C."/>
        </authorList>
    </citation>
    <scope>NUCLEOTIDE SEQUENCE</scope>
    <source>
        <strain evidence="2">GSL018</strain>
    </source>
</reference>
<dbReference type="PANTHER" id="PTHR35128">
    <property type="entry name" value="SECRETION-REGULATING GUANINE NUCLEOTIDE EXCHANGE FACTOR"/>
    <property type="match status" value="1"/>
</dbReference>